<comment type="caution">
    <text evidence="6">The sequence shown here is derived from an EMBL/GenBank/DDBJ whole genome shotgun (WGS) entry which is preliminary data.</text>
</comment>
<gene>
    <name evidence="6" type="primary">mshL</name>
    <name evidence="6" type="ORF">E6Q51_03310</name>
</gene>
<evidence type="ECO:0000256" key="4">
    <source>
        <dbReference type="SAM" id="SignalP"/>
    </source>
</evidence>
<dbReference type="InterPro" id="IPR001775">
    <property type="entry name" value="GspD/PilQ"/>
</dbReference>
<dbReference type="PROSITE" id="PS51257">
    <property type="entry name" value="PROKAR_LIPOPROTEIN"/>
    <property type="match status" value="1"/>
</dbReference>
<dbReference type="EMBL" id="SSGG01000056">
    <property type="protein sequence ID" value="TXI37418.1"/>
    <property type="molecule type" value="Genomic_DNA"/>
</dbReference>
<feature type="chain" id="PRO_5022871639" evidence="4">
    <location>
        <begin position="19"/>
        <end position="591"/>
    </location>
</feature>
<keyword evidence="3" id="KW-0998">Cell outer membrane</keyword>
<dbReference type="GO" id="GO:0019867">
    <property type="term" value="C:outer membrane"/>
    <property type="evidence" value="ECO:0007669"/>
    <property type="project" value="InterPro"/>
</dbReference>
<dbReference type="InterPro" id="IPR011514">
    <property type="entry name" value="Secretin_N_2"/>
</dbReference>
<evidence type="ECO:0000256" key="3">
    <source>
        <dbReference type="ARBA" id="ARBA00023237"/>
    </source>
</evidence>
<dbReference type="Pfam" id="PF07655">
    <property type="entry name" value="Secretin_N_2"/>
    <property type="match status" value="1"/>
</dbReference>
<evidence type="ECO:0000256" key="1">
    <source>
        <dbReference type="ARBA" id="ARBA00022448"/>
    </source>
</evidence>
<dbReference type="AlphaFoldDB" id="A0A5C7WL55"/>
<feature type="domain" description="Secretin/TonB short N-terminal" evidence="5">
    <location>
        <begin position="104"/>
        <end position="152"/>
    </location>
</feature>
<dbReference type="Pfam" id="PF00263">
    <property type="entry name" value="Secretin"/>
    <property type="match status" value="1"/>
</dbReference>
<dbReference type="Pfam" id="PF07660">
    <property type="entry name" value="STN"/>
    <property type="match status" value="1"/>
</dbReference>
<dbReference type="Proteomes" id="UP000321374">
    <property type="component" value="Unassembled WGS sequence"/>
</dbReference>
<dbReference type="InterPro" id="IPR004846">
    <property type="entry name" value="T2SS/T3SS_dom"/>
</dbReference>
<dbReference type="STRING" id="1122236.GCA_000378225_01223"/>
<dbReference type="NCBIfam" id="TIGR02519">
    <property type="entry name" value="pilus_MshL"/>
    <property type="match status" value="1"/>
</dbReference>
<protein>
    <submittedName>
        <fullName evidence="6">Pilus (MSHA type) biogenesis protein MshL</fullName>
    </submittedName>
</protein>
<organism evidence="6 7">
    <name type="scientific">Methylophilus methylotrophus</name>
    <name type="common">Bacterium W3A1</name>
    <dbReference type="NCBI Taxonomy" id="17"/>
    <lineage>
        <taxon>Bacteria</taxon>
        <taxon>Pseudomonadati</taxon>
        <taxon>Pseudomonadota</taxon>
        <taxon>Betaproteobacteria</taxon>
        <taxon>Nitrosomonadales</taxon>
        <taxon>Methylophilaceae</taxon>
        <taxon>Methylophilus</taxon>
    </lineage>
</organism>
<dbReference type="InterPro" id="IPR011662">
    <property type="entry name" value="Secretin/TonB_short_N"/>
</dbReference>
<name>A0A5C7WL55_METME</name>
<dbReference type="RefSeq" id="WP_018986196.1">
    <property type="nucleotide sequence ID" value="NZ_CP033953.1"/>
</dbReference>
<keyword evidence="1" id="KW-0813">Transport</keyword>
<feature type="signal peptide" evidence="4">
    <location>
        <begin position="1"/>
        <end position="18"/>
    </location>
</feature>
<dbReference type="SMART" id="SM00965">
    <property type="entry name" value="STN"/>
    <property type="match status" value="1"/>
</dbReference>
<dbReference type="PANTHER" id="PTHR30332">
    <property type="entry name" value="PROBABLE GENERAL SECRETION PATHWAY PROTEIN D"/>
    <property type="match status" value="1"/>
</dbReference>
<dbReference type="PANTHER" id="PTHR30332:SF17">
    <property type="entry name" value="TYPE IV PILIATION SYSTEM PROTEIN DR_0774-RELATED"/>
    <property type="match status" value="1"/>
</dbReference>
<evidence type="ECO:0000259" key="5">
    <source>
        <dbReference type="SMART" id="SM00965"/>
    </source>
</evidence>
<evidence type="ECO:0000256" key="2">
    <source>
        <dbReference type="ARBA" id="ARBA00023136"/>
    </source>
</evidence>
<keyword evidence="2" id="KW-0472">Membrane</keyword>
<dbReference type="InterPro" id="IPR013358">
    <property type="entry name" value="Pilus_biogenesis_MshL"/>
</dbReference>
<dbReference type="InterPro" id="IPR050810">
    <property type="entry name" value="Bact_Secretion_Sys_Channel"/>
</dbReference>
<proteinExistence type="predicted"/>
<sequence>MKTLVNTLGVMMIGAGLAGCTSNPFAPTNSSINPKIQNELATAAAKAQAQVTPPPKEVTDELFEPLKIEPPKALAKRVEPRFDLVVNKAPASQVLMGIVSGSPYSIALSPELKGEITINLRDVTLFEALNALRDLYGYEYKMNGKQIFVEPQTLQTRVFQVNYITGTRKGTSATRVTSGTASGSGAGGAVGVAGQAAAITGAATGVGAGAAGNGVPGAAGASNLQVYASDVSMRTNNDFWDDIGISLSSLIGEENGRKVVINAQSGLIMVKAMPKEIRQVEKFLSLMQVTVDRQVILEAKIIKVQLNRNSQQGINWAAARNIRGRDYTFGNVNGNTTLGETGTLTNGTLSSTEPGALINSDPVSIGGSMFALAVQGRNFSALLTFLETQGNVEVLSSPRIATINNQKAVLKVGNDAFYVTNVRTNVTTTTGGAVVTPDIQLQPYFSGISLDVTPQIDKDDNIILHVHPFISDVTQVNRTVTLSSANGGTYTIPTASSNINETDSIVRTKDGSVIAIGGLMSESVDNTRTKVPGLGDVKFLGNLFRQKDLATTKTELVILLKSTVVRSGESWAQDMLESQDRVDKLKSDVAF</sequence>
<dbReference type="GO" id="GO:0015627">
    <property type="term" value="C:type II protein secretion system complex"/>
    <property type="evidence" value="ECO:0007669"/>
    <property type="project" value="TreeGrafter"/>
</dbReference>
<dbReference type="GO" id="GO:0009297">
    <property type="term" value="P:pilus assembly"/>
    <property type="evidence" value="ECO:0007669"/>
    <property type="project" value="InterPro"/>
</dbReference>
<keyword evidence="4" id="KW-0732">Signal</keyword>
<dbReference type="PRINTS" id="PR00811">
    <property type="entry name" value="BCTERIALGSPD"/>
</dbReference>
<dbReference type="OrthoDB" id="9775455at2"/>
<accession>A0A5C7WL55</accession>
<evidence type="ECO:0000313" key="7">
    <source>
        <dbReference type="Proteomes" id="UP000321374"/>
    </source>
</evidence>
<evidence type="ECO:0000313" key="6">
    <source>
        <dbReference type="EMBL" id="TXI37418.1"/>
    </source>
</evidence>
<dbReference type="GO" id="GO:0009306">
    <property type="term" value="P:protein secretion"/>
    <property type="evidence" value="ECO:0007669"/>
    <property type="project" value="InterPro"/>
</dbReference>
<reference evidence="6 7" key="1">
    <citation type="submission" date="2018-09" db="EMBL/GenBank/DDBJ databases">
        <title>Metagenome Assembled Genomes from an Advanced Water Purification Facility.</title>
        <authorList>
            <person name="Stamps B.W."/>
            <person name="Spear J.R."/>
        </authorList>
    </citation>
    <scope>NUCLEOTIDE SEQUENCE [LARGE SCALE GENOMIC DNA]</scope>
    <source>
        <strain evidence="6">Bin_42_2</strain>
    </source>
</reference>